<dbReference type="PROSITE" id="PS51719">
    <property type="entry name" value="G_SEPTIN"/>
    <property type="match status" value="1"/>
</dbReference>
<keyword evidence="5 12" id="KW-0378">Hydrolase</keyword>
<evidence type="ECO:0000256" key="8">
    <source>
        <dbReference type="ARBA" id="ARBA00023277"/>
    </source>
</evidence>
<feature type="compositionally biased region" description="Basic and acidic residues" evidence="14">
    <location>
        <begin position="1579"/>
        <end position="1588"/>
    </location>
</feature>
<dbReference type="SUPFAM" id="SSF52540">
    <property type="entry name" value="P-loop containing nucleoside triphosphate hydrolases"/>
    <property type="match status" value="2"/>
</dbReference>
<dbReference type="FunFam" id="3.40.50.300:FF:000644">
    <property type="entry name" value="GpmB, Fructose-2,6-bisphosphatase"/>
    <property type="match status" value="1"/>
</dbReference>
<dbReference type="GO" id="GO:0006032">
    <property type="term" value="P:chitin catabolic process"/>
    <property type="evidence" value="ECO:0007669"/>
    <property type="project" value="UniProtKB-KW"/>
</dbReference>
<keyword evidence="7" id="KW-0146">Chitin degradation</keyword>
<dbReference type="EMBL" id="JAIFTL010000014">
    <property type="protein sequence ID" value="KAG9326755.1"/>
    <property type="molecule type" value="Genomic_DNA"/>
</dbReference>
<feature type="domain" description="Septin-type G" evidence="15">
    <location>
        <begin position="17"/>
        <end position="232"/>
    </location>
</feature>
<dbReference type="GO" id="GO:0006000">
    <property type="term" value="P:fructose metabolic process"/>
    <property type="evidence" value="ECO:0007669"/>
    <property type="project" value="InterPro"/>
</dbReference>
<dbReference type="EC" id="3.1.3.46" evidence="3"/>
<dbReference type="CDD" id="cd07067">
    <property type="entry name" value="HP_PGM_like"/>
    <property type="match status" value="1"/>
</dbReference>
<dbReference type="Gene3D" id="3.20.20.80">
    <property type="entry name" value="Glycosidases"/>
    <property type="match status" value="1"/>
</dbReference>
<dbReference type="Pfam" id="PF00300">
    <property type="entry name" value="His_Phos_1"/>
    <property type="match status" value="1"/>
</dbReference>
<dbReference type="Pfam" id="PF00735">
    <property type="entry name" value="Septin"/>
    <property type="match status" value="1"/>
</dbReference>
<dbReference type="GO" id="GO:0004331">
    <property type="term" value="F:fructose-2,6-bisphosphate 2-phosphatase activity"/>
    <property type="evidence" value="ECO:0007669"/>
    <property type="project" value="UniProtKB-EC"/>
</dbReference>
<dbReference type="InterPro" id="IPR036770">
    <property type="entry name" value="Ankyrin_rpt-contain_sf"/>
</dbReference>
<organism evidence="17 18">
    <name type="scientific">Mortierella alpina</name>
    <name type="common">Oleaginous fungus</name>
    <name type="synonym">Mortierella renispora</name>
    <dbReference type="NCBI Taxonomy" id="64518"/>
    <lineage>
        <taxon>Eukaryota</taxon>
        <taxon>Fungi</taxon>
        <taxon>Fungi incertae sedis</taxon>
        <taxon>Mucoromycota</taxon>
        <taxon>Mortierellomycotina</taxon>
        <taxon>Mortierellomycetes</taxon>
        <taxon>Mortierellales</taxon>
        <taxon>Mortierellaceae</taxon>
        <taxon>Mortierella</taxon>
    </lineage>
</organism>
<evidence type="ECO:0000259" key="16">
    <source>
        <dbReference type="PROSITE" id="PS51910"/>
    </source>
</evidence>
<dbReference type="InterPro" id="IPR017853">
    <property type="entry name" value="GH"/>
</dbReference>
<dbReference type="GO" id="GO:0006003">
    <property type="term" value="P:fructose 2,6-bisphosphate metabolic process"/>
    <property type="evidence" value="ECO:0007669"/>
    <property type="project" value="InterPro"/>
</dbReference>
<accession>A0A9P8D229</accession>
<evidence type="ECO:0000256" key="1">
    <source>
        <dbReference type="ARBA" id="ARBA00000822"/>
    </source>
</evidence>
<feature type="compositionally biased region" description="Polar residues" evidence="14">
    <location>
        <begin position="1627"/>
        <end position="1636"/>
    </location>
</feature>
<comment type="catalytic activity">
    <reaction evidence="1">
        <text>Random endo-hydrolysis of N-acetyl-beta-D-glucosaminide (1-&gt;4)-beta-linkages in chitin and chitodextrins.</text>
        <dbReference type="EC" id="3.2.1.14"/>
    </reaction>
</comment>
<dbReference type="GO" id="GO:0008061">
    <property type="term" value="F:chitin binding"/>
    <property type="evidence" value="ECO:0007669"/>
    <property type="project" value="InterPro"/>
</dbReference>
<keyword evidence="9 12" id="KW-0326">Glycosidase</keyword>
<evidence type="ECO:0000256" key="10">
    <source>
        <dbReference type="ARBA" id="ARBA00023326"/>
    </source>
</evidence>
<dbReference type="PRINTS" id="PR00991">
    <property type="entry name" value="6PFRUCTKNASE"/>
</dbReference>
<dbReference type="SUPFAM" id="SSF53254">
    <property type="entry name" value="Phosphoglycerate mutase-like"/>
    <property type="match status" value="1"/>
</dbReference>
<comment type="similarity">
    <text evidence="13">Belongs to the TRAFAC class TrmE-Era-EngA-EngB-Septin-like GTPase superfamily. Septin GTPase family.</text>
</comment>
<dbReference type="SUPFAM" id="SSF48403">
    <property type="entry name" value="Ankyrin repeat"/>
    <property type="match status" value="1"/>
</dbReference>
<dbReference type="SMART" id="SM00636">
    <property type="entry name" value="Glyco_18"/>
    <property type="match status" value="1"/>
</dbReference>
<dbReference type="Gene3D" id="3.40.50.1240">
    <property type="entry name" value="Phosphoglycerate mutase-like"/>
    <property type="match status" value="1"/>
</dbReference>
<dbReference type="InterPro" id="IPR001223">
    <property type="entry name" value="Glyco_hydro18_cat"/>
</dbReference>
<keyword evidence="10" id="KW-0624">Polysaccharide degradation</keyword>
<dbReference type="PROSITE" id="PS51910">
    <property type="entry name" value="GH18_2"/>
    <property type="match status" value="1"/>
</dbReference>
<dbReference type="InterPro" id="IPR002110">
    <property type="entry name" value="Ankyrin_rpt"/>
</dbReference>
<dbReference type="InterPro" id="IPR027417">
    <property type="entry name" value="P-loop_NTPase"/>
</dbReference>
<dbReference type="SMART" id="SM00248">
    <property type="entry name" value="ANK"/>
    <property type="match status" value="3"/>
</dbReference>
<dbReference type="GO" id="GO:0000272">
    <property type="term" value="P:polysaccharide catabolic process"/>
    <property type="evidence" value="ECO:0007669"/>
    <property type="project" value="UniProtKB-KW"/>
</dbReference>
<keyword evidence="13" id="KW-0342">GTP-binding</keyword>
<dbReference type="InterPro" id="IPR003094">
    <property type="entry name" value="6Pfruct_kin"/>
</dbReference>
<proteinExistence type="inferred from homology"/>
<dbReference type="InterPro" id="IPR013078">
    <property type="entry name" value="His_Pase_superF_clade-1"/>
</dbReference>
<evidence type="ECO:0000256" key="14">
    <source>
        <dbReference type="SAM" id="MobiDB-lite"/>
    </source>
</evidence>
<name>A0A9P8D229_MORAP</name>
<sequence>MTSTRTVITAAEQAAQSGASLRFLLLGDVGIGKSSFIDTFISTLANVQSTEQLEELIAVPATSTSATANPSPIRLPTVRVRTGPILQQENKGDPLGLLPPAVTTPARDVSFVTLPGYSSTTNPSEVLSLTDDYLNHHLLTTTNVFSSTISPSQLAWFLISGSSAHSLPTCAFYFVLYELKPIDILYMKLIHERINLVPILTKADTLSPKELWVLKRRMIRQLKLNGIHFHTFGHDLETVERMAAQRQWGGSPFVVSSHHEQDGRLFESELRSLVTTCLYDRVRFLQEAAARKVIAWRAAFGPSGEPAMSTAEKIWGERSARAASLASMGVPPRPLQSMELVSSYVIHSDNDFTPPPPSSQVTMATASSLAELAYSPPPPSSDTTTTSPSLSLYPTSPGGYVSPPSLSTFSASGAGSSGIAPPPSLMSGASSAYVPSTSYSTVLRSASEARMSLIIDPSNRPSEIMDRIGVNTVHTAAQGPYMGSYVAPLASSAGNGPASPLPDSPKYTEGSEVKVEVLNPGKMSYHAPPPTDTTGADQAQQQYQQQSPGSFVTAGGYQVPGTFLIPPQDIYKAVVGGTVPAAAADYGGTLPDIWEAAELGDLTTVQRHLANGASPDQRNNSRSTLLHRTAWQGTKPYAVMHLLISHGANVNLTNENGNTVLQNVLMKHDDPALIKLLLDNGAETMIPNKEGMNTLEVAALFNKIESVKYLLENDLSSSEPDSIAAALHRARSPDKKTMKAILKSWQGKDGERKRLDLIERLQGHGHPSQAQAHHRSLSQHHNSSQSQITDGTSVHSFDTSKAGEGNTTSSKASSLNHEGPELGPSFSGTPSVTSSQAKHMSRFNLKTMRAAAPSMGNLFNRKPLYSTDSHRASFLIMSTNPGSRIACVTVGLPATGKTLISQKVCRYLQWLGITTKVFNVGNYRRKLHGAHQLHDFFDPANPDGERSRREAAVEALKDMIYWFKKEQGVVALYDATNSTRSRRDMLLAECKKHDIQVMFIESVCEDESLVLHNIMSVKLSSPDYKDMDPEQAVEDFKARIVHYREAYETITEENLTYIKLINVGSQVIINHIQGYLQSRIVYYLMNLHIAPRSIFFSRHGESLYNVMGKLGGDSDLSARGKQYAKSLPLLIATHLGNSDQLTVWTSTMRRTIATAEHLKYPKLAWKALDELDAGVCDGMTYEEIEEQYPEDFANRDEDKFNYRYRGGESYRDVVLRLEPVIMELERQRNILIIGHQAILRCIYAYFMNHSHEKLPYIKIPLHTVIQLTPRAYACEEKRFKVDIEAVDTHRPKPKGGAAAKSTVEPAVEAPLEAAVADMSKQPMVDADSDIGAKITTTTMSTTTFRDSAFQRSKSSHRSSKDAGIKSALTMERAKTVQSALTEATVADSIANPAVALPLDEIKTPLAEDNVTSAPLDNVQDSPLAETGATTLKPLPQHRVTMGFDAQAAGVSGVSDALQDGAAHLSIKTKNLVTTPPMARLKSDLLPASHWQEGTEYERTAGASPRDPVMSPGGRLLPKKKDNWHFPISTLCILSLGLSLAVLSDARGAKHQDPNTHASKHHACRDSHEKNVQHHHHHQKVDSPFHDEAASIPAKPYHPKQNPETVPQPAPKAEPAAIMPEVPPHNQPAPSTQNPPSTEVPLQEPEVKGPVQGTGKKEKMVVAYWTDWTSGTMPPEAIPFDKVTHVNYAFSVVSRDFRPVFETNYLLNRVVREAHQKNVKVLISIGGWTGSQYFSPLAASIQGRKTFIDGAVQMVKDYHLDGIDIDWEYPGRLGSACNAFDAAHDSENFLTLLRELRAALNTLPDGSKLEISLATRIVPFDGPNGLMTDVSAFSKVVNHINVMAYDINGSWGTVTGANAPFDGPGQLNYAGGAQAWIDAGFPAQQINMGVPFYGRSLIAQQDMVHSESMAAPFDKKVPIGDNNDGLWTDPCEKTTAYSGVWKYRNLREQGVIDAAGNAMAPWVRQFDQESNTPWLFNPQTRQFISYDDRKSLQAKVDYAKQKDLGGVMLWAINQDTKDFELLDILQGVRK</sequence>
<dbReference type="FunFam" id="3.40.50.1240:FF:000005">
    <property type="entry name" value="GpmB, Fructose-2,6-bisphosphatase"/>
    <property type="match status" value="1"/>
</dbReference>
<dbReference type="SUPFAM" id="SSF51445">
    <property type="entry name" value="(Trans)glycosidases"/>
    <property type="match status" value="1"/>
</dbReference>
<dbReference type="Pfam" id="PF01591">
    <property type="entry name" value="6PF2K"/>
    <property type="match status" value="1"/>
</dbReference>
<evidence type="ECO:0000256" key="6">
    <source>
        <dbReference type="ARBA" id="ARBA00022840"/>
    </source>
</evidence>
<evidence type="ECO:0000256" key="12">
    <source>
        <dbReference type="RuleBase" id="RU000489"/>
    </source>
</evidence>
<dbReference type="PROSITE" id="PS50088">
    <property type="entry name" value="ANK_REPEAT"/>
    <property type="match status" value="1"/>
</dbReference>
<evidence type="ECO:0000256" key="4">
    <source>
        <dbReference type="ARBA" id="ARBA00022741"/>
    </source>
</evidence>
<feature type="region of interest" description="Disordered" evidence="14">
    <location>
        <begin position="1345"/>
        <end position="1366"/>
    </location>
</feature>
<feature type="compositionally biased region" description="Polar residues" evidence="14">
    <location>
        <begin position="826"/>
        <end position="838"/>
    </location>
</feature>
<reference evidence="17" key="1">
    <citation type="submission" date="2021-07" db="EMBL/GenBank/DDBJ databases">
        <title>Draft genome of Mortierella alpina, strain LL118, isolated from an aspen leaf litter sample.</title>
        <authorList>
            <person name="Yang S."/>
            <person name="Vinatzer B.A."/>
        </authorList>
    </citation>
    <scope>NUCLEOTIDE SEQUENCE</scope>
    <source>
        <strain evidence="17">LL118</strain>
    </source>
</reference>
<dbReference type="SMART" id="SM00855">
    <property type="entry name" value="PGAM"/>
    <property type="match status" value="1"/>
</dbReference>
<keyword evidence="8" id="KW-0119">Carbohydrate metabolism</keyword>
<keyword evidence="6" id="KW-0067">ATP-binding</keyword>
<feature type="compositionally biased region" description="Low complexity" evidence="14">
    <location>
        <begin position="381"/>
        <end position="396"/>
    </location>
</feature>
<dbReference type="InterPro" id="IPR011583">
    <property type="entry name" value="Chitinase_II/V-like_cat"/>
</dbReference>
<feature type="region of interest" description="Disordered" evidence="14">
    <location>
        <begin position="372"/>
        <end position="396"/>
    </location>
</feature>
<evidence type="ECO:0000313" key="18">
    <source>
        <dbReference type="Proteomes" id="UP000717515"/>
    </source>
</evidence>
<dbReference type="Proteomes" id="UP000717515">
    <property type="component" value="Unassembled WGS sequence"/>
</dbReference>
<evidence type="ECO:0000313" key="17">
    <source>
        <dbReference type="EMBL" id="KAG9326755.1"/>
    </source>
</evidence>
<evidence type="ECO:0000256" key="9">
    <source>
        <dbReference type="ARBA" id="ARBA00023295"/>
    </source>
</evidence>
<dbReference type="InterPro" id="IPR030379">
    <property type="entry name" value="G_SEPTIN_dom"/>
</dbReference>
<dbReference type="GO" id="GO:0005829">
    <property type="term" value="C:cytosol"/>
    <property type="evidence" value="ECO:0007669"/>
    <property type="project" value="TreeGrafter"/>
</dbReference>
<feature type="repeat" description="ANK" evidence="11">
    <location>
        <begin position="621"/>
        <end position="655"/>
    </location>
</feature>
<dbReference type="InterPro" id="IPR029070">
    <property type="entry name" value="Chitinase_insertion_sf"/>
</dbReference>
<evidence type="ECO:0000259" key="15">
    <source>
        <dbReference type="PROSITE" id="PS51719"/>
    </source>
</evidence>
<evidence type="ECO:0000256" key="5">
    <source>
        <dbReference type="ARBA" id="ARBA00022801"/>
    </source>
</evidence>
<dbReference type="Gene3D" id="3.10.50.10">
    <property type="match status" value="1"/>
</dbReference>
<dbReference type="InterPro" id="IPR001579">
    <property type="entry name" value="Glyco_hydro_18_chit_AS"/>
</dbReference>
<dbReference type="GO" id="GO:0003873">
    <property type="term" value="F:6-phosphofructo-2-kinase activity"/>
    <property type="evidence" value="ECO:0007669"/>
    <property type="project" value="InterPro"/>
</dbReference>
<protein>
    <recommendedName>
        <fullName evidence="3">fructose-2,6-bisphosphate 2-phosphatase</fullName>
        <ecNumber evidence="3">3.1.3.46</ecNumber>
    </recommendedName>
</protein>
<feature type="region of interest" description="Disordered" evidence="14">
    <location>
        <begin position="521"/>
        <end position="549"/>
    </location>
</feature>
<feature type="region of interest" description="Disordered" evidence="14">
    <location>
        <begin position="1549"/>
        <end position="1654"/>
    </location>
</feature>
<evidence type="ECO:0000256" key="13">
    <source>
        <dbReference type="RuleBase" id="RU004560"/>
    </source>
</evidence>
<evidence type="ECO:0000256" key="7">
    <source>
        <dbReference type="ARBA" id="ARBA00023024"/>
    </source>
</evidence>
<gene>
    <name evidence="17" type="ORF">KVV02_008645</name>
</gene>
<keyword evidence="4 13" id="KW-0547">Nucleotide-binding</keyword>
<evidence type="ECO:0000256" key="2">
    <source>
        <dbReference type="ARBA" id="ARBA00008408"/>
    </source>
</evidence>
<dbReference type="GO" id="GO:0008843">
    <property type="term" value="F:endochitinase activity"/>
    <property type="evidence" value="ECO:0007669"/>
    <property type="project" value="UniProtKB-EC"/>
</dbReference>
<dbReference type="PROSITE" id="PS01095">
    <property type="entry name" value="GH18_1"/>
    <property type="match status" value="1"/>
</dbReference>
<dbReference type="Pfam" id="PF12796">
    <property type="entry name" value="Ank_2"/>
    <property type="match status" value="1"/>
</dbReference>
<dbReference type="GO" id="GO:0005525">
    <property type="term" value="F:GTP binding"/>
    <property type="evidence" value="ECO:0007669"/>
    <property type="project" value="UniProtKB-KW"/>
</dbReference>
<keyword evidence="11" id="KW-0040">ANK repeat</keyword>
<dbReference type="PANTHER" id="PTHR10606:SF44">
    <property type="entry name" value="6-PHOSPHOFRUCTO 2-KINASE_FRUCTOSE 2,6-BISPHOSPHATASE LONG FORM"/>
    <property type="match status" value="1"/>
</dbReference>
<dbReference type="Pfam" id="PF00704">
    <property type="entry name" value="Glyco_hydro_18"/>
    <property type="match status" value="1"/>
</dbReference>
<dbReference type="InterPro" id="IPR029033">
    <property type="entry name" value="His_PPase_superfam"/>
</dbReference>
<dbReference type="GO" id="GO:0005524">
    <property type="term" value="F:ATP binding"/>
    <property type="evidence" value="ECO:0007669"/>
    <property type="project" value="UniProtKB-KW"/>
</dbReference>
<comment type="similarity">
    <text evidence="2">In the C-terminal section; belongs to the phosphoglycerate mutase family.</text>
</comment>
<dbReference type="SUPFAM" id="SSF54556">
    <property type="entry name" value="Chitinase insertion domain"/>
    <property type="match status" value="1"/>
</dbReference>
<evidence type="ECO:0000256" key="11">
    <source>
        <dbReference type="PROSITE-ProRule" id="PRU00023"/>
    </source>
</evidence>
<dbReference type="PANTHER" id="PTHR10606">
    <property type="entry name" value="6-PHOSPHOFRUCTO-2-KINASE/FRUCTOSE-2,6-BISPHOSPHATASE"/>
    <property type="match status" value="1"/>
</dbReference>
<dbReference type="InterPro" id="IPR013079">
    <property type="entry name" value="6Phosfructo_kin"/>
</dbReference>
<feature type="compositionally biased region" description="Polar residues" evidence="14">
    <location>
        <begin position="788"/>
        <end position="816"/>
    </location>
</feature>
<dbReference type="Gene3D" id="1.25.40.20">
    <property type="entry name" value="Ankyrin repeat-containing domain"/>
    <property type="match status" value="1"/>
</dbReference>
<feature type="region of interest" description="Disordered" evidence="14">
    <location>
        <begin position="764"/>
        <end position="840"/>
    </location>
</feature>
<comment type="caution">
    <text evidence="17">The sequence shown here is derived from an EMBL/GenBank/DDBJ whole genome shotgun (WGS) entry which is preliminary data.</text>
</comment>
<evidence type="ECO:0000256" key="3">
    <source>
        <dbReference type="ARBA" id="ARBA00013067"/>
    </source>
</evidence>
<dbReference type="Gene3D" id="3.40.50.300">
    <property type="entry name" value="P-loop containing nucleotide triphosphate hydrolases"/>
    <property type="match status" value="2"/>
</dbReference>
<feature type="domain" description="GH18" evidence="16">
    <location>
        <begin position="1658"/>
        <end position="2029"/>
    </location>
</feature>